<evidence type="ECO:0000313" key="2">
    <source>
        <dbReference type="EMBL" id="SON53427.1"/>
    </source>
</evidence>
<dbReference type="PROSITE" id="PS51257">
    <property type="entry name" value="PROKAR_LIPOPROTEIN"/>
    <property type="match status" value="1"/>
</dbReference>
<dbReference type="KEGG" id="vta:P0013"/>
<dbReference type="EMBL" id="LT960613">
    <property type="protein sequence ID" value="SON53457.1"/>
    <property type="molecule type" value="Genomic_DNA"/>
</dbReference>
<protein>
    <submittedName>
        <fullName evidence="3">Conjugative lipoprotein TraV</fullName>
    </submittedName>
</protein>
<keyword evidence="3" id="KW-0614">Plasmid</keyword>
<dbReference type="EMBL" id="LT960612">
    <property type="protein sequence ID" value="SON53427.1"/>
    <property type="molecule type" value="Genomic_DNA"/>
</dbReference>
<dbReference type="Proteomes" id="UP000235828">
    <property type="component" value="Plasmid P"/>
</dbReference>
<dbReference type="KEGG" id="vta:B1816"/>
<dbReference type="Proteomes" id="UP000235828">
    <property type="component" value="Chromosome B"/>
</dbReference>
<dbReference type="InterPro" id="IPR014118">
    <property type="entry name" value="T4SS_TraV"/>
</dbReference>
<keyword evidence="4" id="KW-1185">Reference proteome</keyword>
<dbReference type="RefSeq" id="WP_012396997.1">
    <property type="nucleotide sequence ID" value="NZ_LT960612.1"/>
</dbReference>
<name>A0A2N8ZNK6_9VIBR</name>
<keyword evidence="3" id="KW-0449">Lipoprotein</keyword>
<dbReference type="NCBIfam" id="TIGR02747">
    <property type="entry name" value="TraV"/>
    <property type="match status" value="1"/>
</dbReference>
<geneLocation type="plasmid" evidence="4">
    <name>p</name>
</geneLocation>
<keyword evidence="1" id="KW-0732">Signal</keyword>
<geneLocation type="plasmid" evidence="3">
    <name>P</name>
</geneLocation>
<gene>
    <name evidence="3" type="primary">traV</name>
    <name evidence="2" type="ORF">VTAP4600_B1816</name>
    <name evidence="3" type="ORF">VTAP4600_P0013</name>
</gene>
<evidence type="ECO:0000313" key="4">
    <source>
        <dbReference type="Proteomes" id="UP000235828"/>
    </source>
</evidence>
<dbReference type="OrthoDB" id="5641150at2"/>
<proteinExistence type="predicted"/>
<sequence>MKRIIISLTLLTLSGCAAGLDGDYGCKKIGGTSSCTTMDDIRNNPYGHAGQEHGDAILTPTAPASFTLLPRRDRHGQPTRSRERVKKVTIFPFKDQDNDYVDTMDVYFVLDDSQWSGRPAPAIWQD</sequence>
<feature type="chain" id="PRO_5015084564" evidence="1">
    <location>
        <begin position="18"/>
        <end position="126"/>
    </location>
</feature>
<evidence type="ECO:0000313" key="3">
    <source>
        <dbReference type="EMBL" id="SON53457.1"/>
    </source>
</evidence>
<accession>A0A2N8ZNK6</accession>
<organism evidence="3 4">
    <name type="scientific">Vibrio tapetis subsp. tapetis</name>
    <dbReference type="NCBI Taxonomy" id="1671868"/>
    <lineage>
        <taxon>Bacteria</taxon>
        <taxon>Pseudomonadati</taxon>
        <taxon>Pseudomonadota</taxon>
        <taxon>Gammaproteobacteria</taxon>
        <taxon>Vibrionales</taxon>
        <taxon>Vibrionaceae</taxon>
        <taxon>Vibrio</taxon>
    </lineage>
</organism>
<dbReference type="AlphaFoldDB" id="A0A2N8ZNK6"/>
<evidence type="ECO:0000256" key="1">
    <source>
        <dbReference type="SAM" id="SignalP"/>
    </source>
</evidence>
<dbReference type="Pfam" id="PF09676">
    <property type="entry name" value="TraV"/>
    <property type="match status" value="1"/>
</dbReference>
<reference evidence="3 4" key="1">
    <citation type="submission" date="2017-10" db="EMBL/GenBank/DDBJ databases">
        <authorList>
            <person name="Banno H."/>
            <person name="Chua N.-H."/>
        </authorList>
    </citation>
    <scope>NUCLEOTIDE SEQUENCE [LARGE SCALE GENOMIC DNA]</scope>
    <source>
        <strain evidence="3">Vibrio tapetis CECT4600</strain>
        <plasmid evidence="4">Plasmid p</plasmid>
    </source>
</reference>
<feature type="signal peptide" evidence="1">
    <location>
        <begin position="1"/>
        <end position="17"/>
    </location>
</feature>